<keyword evidence="8" id="KW-1185">Reference proteome</keyword>
<dbReference type="EMBL" id="QGGR01000001">
    <property type="protein sequence ID" value="PWK52013.1"/>
    <property type="molecule type" value="Genomic_DNA"/>
</dbReference>
<dbReference type="GO" id="GO:0016985">
    <property type="term" value="F:mannan endo-1,4-beta-mannosidase activity"/>
    <property type="evidence" value="ECO:0007669"/>
    <property type="project" value="InterPro"/>
</dbReference>
<comment type="caution">
    <text evidence="7">The sequence shown here is derived from an EMBL/GenBank/DDBJ whole genome shotgun (WGS) entry which is preliminary data.</text>
</comment>
<feature type="active site" description="Nucleophile" evidence="4">
    <location>
        <position position="285"/>
    </location>
</feature>
<evidence type="ECO:0000313" key="7">
    <source>
        <dbReference type="EMBL" id="PWK52013.1"/>
    </source>
</evidence>
<evidence type="ECO:0000256" key="2">
    <source>
        <dbReference type="ARBA" id="ARBA00022801"/>
    </source>
</evidence>
<feature type="active site" description="Proton donor" evidence="4">
    <location>
        <position position="181"/>
    </location>
</feature>
<sequence>MSGGHRRPHPDNGVTRRGLLGLAGLGAASSAGVFGMWKAASRETPLAVSGTPTSTPSAPAPTPAPFTGADPAKLGGTVPFTAGKAMLGSYLGLDGMTYPEAVKLRRGQIGRDQRITHVFYAWEDPLPDRIEGKPKKSVPMVSWRGPKYGEILDGDADDLIAAAARRLRDLDQPALLRWGWEMNGDWYRWGGAKNDQDTEGYVKCFRYLRKIFDDEGAENVSWVWSPNWNSSPRKDWNRIDAYYPGDDFVDWVGISGYNLHRETPETLFDPIYHKYAARRPIMITEVGSKDYGGTTKADWIRQLTAYVEQRPAIGGVVWFDTDTHPSYPEHWRLDSVPDAAAAYREMAGNERFSG</sequence>
<dbReference type="InterPro" id="IPR017853">
    <property type="entry name" value="GH"/>
</dbReference>
<protein>
    <submittedName>
        <fullName evidence="7">Glycosyl hydrolase family 26</fullName>
    </submittedName>
</protein>
<dbReference type="SUPFAM" id="SSF51445">
    <property type="entry name" value="(Trans)glycosidases"/>
    <property type="match status" value="1"/>
</dbReference>
<organism evidence="7 8">
    <name type="scientific">Actinoplanes xinjiangensis</name>
    <dbReference type="NCBI Taxonomy" id="512350"/>
    <lineage>
        <taxon>Bacteria</taxon>
        <taxon>Bacillati</taxon>
        <taxon>Actinomycetota</taxon>
        <taxon>Actinomycetes</taxon>
        <taxon>Micromonosporales</taxon>
        <taxon>Micromonosporaceae</taxon>
        <taxon>Actinoplanes</taxon>
    </lineage>
</organism>
<dbReference type="RefSeq" id="WP_109588467.1">
    <property type="nucleotide sequence ID" value="NZ_BONA01000022.1"/>
</dbReference>
<reference evidence="7 8" key="1">
    <citation type="submission" date="2018-05" db="EMBL/GenBank/DDBJ databases">
        <title>Genomic Encyclopedia of Archaeal and Bacterial Type Strains, Phase II (KMG-II): from individual species to whole genera.</title>
        <authorList>
            <person name="Goeker M."/>
        </authorList>
    </citation>
    <scope>NUCLEOTIDE SEQUENCE [LARGE SCALE GENOMIC DNA]</scope>
    <source>
        <strain evidence="7 8">DSM 45184</strain>
    </source>
</reference>
<accession>A0A316FUD1</accession>
<comment type="similarity">
    <text evidence="1 4">Belongs to the glycosyl hydrolase 26 family.</text>
</comment>
<gene>
    <name evidence="7" type="ORF">BC793_10122</name>
</gene>
<feature type="domain" description="GH26" evidence="6">
    <location>
        <begin position="60"/>
        <end position="354"/>
    </location>
</feature>
<dbReference type="InterPro" id="IPR022790">
    <property type="entry name" value="GH26_dom"/>
</dbReference>
<evidence type="ECO:0000256" key="3">
    <source>
        <dbReference type="ARBA" id="ARBA00023295"/>
    </source>
</evidence>
<evidence type="ECO:0000313" key="8">
    <source>
        <dbReference type="Proteomes" id="UP000245697"/>
    </source>
</evidence>
<evidence type="ECO:0000256" key="4">
    <source>
        <dbReference type="PROSITE-ProRule" id="PRU01100"/>
    </source>
</evidence>
<dbReference type="InterPro" id="IPR000805">
    <property type="entry name" value="Glyco_hydro_26"/>
</dbReference>
<dbReference type="AlphaFoldDB" id="A0A316FUD1"/>
<keyword evidence="2 4" id="KW-0378">Hydrolase</keyword>
<dbReference type="PANTHER" id="PTHR40079:SF4">
    <property type="entry name" value="GH26 DOMAIN-CONTAINING PROTEIN-RELATED"/>
    <property type="match status" value="1"/>
</dbReference>
<dbReference type="PANTHER" id="PTHR40079">
    <property type="entry name" value="MANNAN ENDO-1,4-BETA-MANNOSIDASE E-RELATED"/>
    <property type="match status" value="1"/>
</dbReference>
<dbReference type="Proteomes" id="UP000245697">
    <property type="component" value="Unassembled WGS sequence"/>
</dbReference>
<dbReference type="Gene3D" id="3.20.20.80">
    <property type="entry name" value="Glycosidases"/>
    <property type="match status" value="1"/>
</dbReference>
<evidence type="ECO:0000256" key="1">
    <source>
        <dbReference type="ARBA" id="ARBA00007754"/>
    </source>
</evidence>
<dbReference type="PROSITE" id="PS51764">
    <property type="entry name" value="GH26"/>
    <property type="match status" value="1"/>
</dbReference>
<evidence type="ECO:0000256" key="5">
    <source>
        <dbReference type="SAM" id="MobiDB-lite"/>
    </source>
</evidence>
<feature type="region of interest" description="Disordered" evidence="5">
    <location>
        <begin position="45"/>
        <end position="70"/>
    </location>
</feature>
<name>A0A316FUD1_9ACTN</name>
<evidence type="ECO:0000259" key="6">
    <source>
        <dbReference type="PROSITE" id="PS51764"/>
    </source>
</evidence>
<dbReference type="GO" id="GO:0006080">
    <property type="term" value="P:substituted mannan metabolic process"/>
    <property type="evidence" value="ECO:0007669"/>
    <property type="project" value="InterPro"/>
</dbReference>
<proteinExistence type="inferred from homology"/>
<dbReference type="InterPro" id="IPR006311">
    <property type="entry name" value="TAT_signal"/>
</dbReference>
<dbReference type="OrthoDB" id="9816550at2"/>
<dbReference type="PROSITE" id="PS51318">
    <property type="entry name" value="TAT"/>
    <property type="match status" value="1"/>
</dbReference>
<keyword evidence="3 4" id="KW-0326">Glycosidase</keyword>
<dbReference type="Pfam" id="PF02156">
    <property type="entry name" value="Glyco_hydro_26"/>
    <property type="match status" value="1"/>
</dbReference>